<dbReference type="InterPro" id="IPR038670">
    <property type="entry name" value="HslJ-like_sf"/>
</dbReference>
<dbReference type="Pfam" id="PF03724">
    <property type="entry name" value="META"/>
    <property type="match status" value="1"/>
</dbReference>
<protein>
    <submittedName>
        <fullName evidence="2">META domain-containing protein</fullName>
    </submittedName>
</protein>
<comment type="caution">
    <text evidence="2">The sequence shown here is derived from an EMBL/GenBank/DDBJ whole genome shotgun (WGS) entry which is preliminary data.</text>
</comment>
<dbReference type="InterPro" id="IPR053147">
    <property type="entry name" value="Hsp_HslJ-like"/>
</dbReference>
<sequence length="262" mass="29965">MKGYLLNILIFNLLLVSCKSKTIYRDTENNNTTYNESVMKEIVKPYFKAGGNEPFWNIEIANNQILFTSLIEGFEKVQFDHVDPIRVMDANVKTYRLKNNDVSLNITISQKECSDTMADKVSSYSVRADIKKNTEKEYQLLNGCGNYIADYRLHDIWSLDYLKGKKVTSENFAKQKPYIEINNAENTFMGYAGCNTVNGKIFTENKLLRFTDVITTLKMCLPNNEETAFLQALQSATAYKIEQNSLTLSNPSGDLLVFRKVD</sequence>
<evidence type="ECO:0000313" key="3">
    <source>
        <dbReference type="Proteomes" id="UP000609172"/>
    </source>
</evidence>
<keyword evidence="3" id="KW-1185">Reference proteome</keyword>
<dbReference type="PANTHER" id="PTHR35535:SF1">
    <property type="entry name" value="HEAT SHOCK PROTEIN HSLJ"/>
    <property type="match status" value="1"/>
</dbReference>
<accession>A0A934UIF3</accession>
<feature type="domain" description="DUF306" evidence="1">
    <location>
        <begin position="155"/>
        <end position="258"/>
    </location>
</feature>
<name>A0A934UIF3_9FLAO</name>
<evidence type="ECO:0000259" key="1">
    <source>
        <dbReference type="Pfam" id="PF03724"/>
    </source>
</evidence>
<dbReference type="Proteomes" id="UP000609172">
    <property type="component" value="Unassembled WGS sequence"/>
</dbReference>
<dbReference type="Gene3D" id="2.40.128.270">
    <property type="match status" value="1"/>
</dbReference>
<reference evidence="2" key="1">
    <citation type="submission" date="2020-12" db="EMBL/GenBank/DDBJ databases">
        <title>Bacterial novel species Flavobacterium sp. SE-1-e isolated from soil.</title>
        <authorList>
            <person name="Jung H.-Y."/>
        </authorList>
    </citation>
    <scope>NUCLEOTIDE SEQUENCE</scope>
    <source>
        <strain evidence="2">SE-1-e</strain>
    </source>
</reference>
<dbReference type="PROSITE" id="PS51257">
    <property type="entry name" value="PROKAR_LIPOPROTEIN"/>
    <property type="match status" value="1"/>
</dbReference>
<dbReference type="InterPro" id="IPR005184">
    <property type="entry name" value="DUF306_Meta_HslJ"/>
</dbReference>
<organism evidence="2 3">
    <name type="scientific">Flavobacterium agrisoli</name>
    <dbReference type="NCBI Taxonomy" id="2793066"/>
    <lineage>
        <taxon>Bacteria</taxon>
        <taxon>Pseudomonadati</taxon>
        <taxon>Bacteroidota</taxon>
        <taxon>Flavobacteriia</taxon>
        <taxon>Flavobacteriales</taxon>
        <taxon>Flavobacteriaceae</taxon>
        <taxon>Flavobacterium</taxon>
    </lineage>
</organism>
<dbReference type="AlphaFoldDB" id="A0A934UIF3"/>
<evidence type="ECO:0000313" key="2">
    <source>
        <dbReference type="EMBL" id="MBK0368549.1"/>
    </source>
</evidence>
<gene>
    <name evidence="2" type="ORF">I5M07_01770</name>
</gene>
<dbReference type="EMBL" id="JAEHFV010000001">
    <property type="protein sequence ID" value="MBK0368549.1"/>
    <property type="molecule type" value="Genomic_DNA"/>
</dbReference>
<proteinExistence type="predicted"/>
<dbReference type="PANTHER" id="PTHR35535">
    <property type="entry name" value="HEAT SHOCK PROTEIN HSLJ"/>
    <property type="match status" value="1"/>
</dbReference>